<dbReference type="InterPro" id="IPR034904">
    <property type="entry name" value="FSCA_dom_sf"/>
</dbReference>
<dbReference type="InterPro" id="IPR052339">
    <property type="entry name" value="Fe-S_Maturation_MIP18"/>
</dbReference>
<evidence type="ECO:0000256" key="1">
    <source>
        <dbReference type="SAM" id="MobiDB-lite"/>
    </source>
</evidence>
<evidence type="ECO:0000259" key="2">
    <source>
        <dbReference type="Pfam" id="PF01883"/>
    </source>
</evidence>
<name>A0A239AIQ4_9PSEU</name>
<feature type="region of interest" description="Disordered" evidence="1">
    <location>
        <begin position="100"/>
        <end position="129"/>
    </location>
</feature>
<protein>
    <submittedName>
        <fullName evidence="3">Metal-sulfur cluster biosynthetic enzyme</fullName>
    </submittedName>
</protein>
<dbReference type="OrthoDB" id="8480513at2"/>
<dbReference type="SUPFAM" id="SSF117916">
    <property type="entry name" value="Fe-S cluster assembly (FSCA) domain-like"/>
    <property type="match status" value="1"/>
</dbReference>
<dbReference type="PANTHER" id="PTHR42831">
    <property type="entry name" value="FE-S PROTEIN MATURATION AUXILIARY FACTOR YITW"/>
    <property type="match status" value="1"/>
</dbReference>
<keyword evidence="4" id="KW-1185">Reference proteome</keyword>
<gene>
    <name evidence="3" type="ORF">SAMN06265360_1412</name>
</gene>
<organism evidence="3 4">
    <name type="scientific">Haloechinothrix alba</name>
    <dbReference type="NCBI Taxonomy" id="664784"/>
    <lineage>
        <taxon>Bacteria</taxon>
        <taxon>Bacillati</taxon>
        <taxon>Actinomycetota</taxon>
        <taxon>Actinomycetes</taxon>
        <taxon>Pseudonocardiales</taxon>
        <taxon>Pseudonocardiaceae</taxon>
        <taxon>Haloechinothrix</taxon>
    </lineage>
</organism>
<dbReference type="RefSeq" id="WP_089303470.1">
    <property type="nucleotide sequence ID" value="NZ_FZNW01000041.1"/>
</dbReference>
<feature type="domain" description="MIP18 family-like" evidence="2">
    <location>
        <begin position="7"/>
        <end position="81"/>
    </location>
</feature>
<dbReference type="AlphaFoldDB" id="A0A239AIQ4"/>
<dbReference type="PANTHER" id="PTHR42831:SF1">
    <property type="entry name" value="FE-S PROTEIN MATURATION AUXILIARY FACTOR YITW"/>
    <property type="match status" value="1"/>
</dbReference>
<dbReference type="Pfam" id="PF01883">
    <property type="entry name" value="FeS_assembly_P"/>
    <property type="match status" value="1"/>
</dbReference>
<proteinExistence type="predicted"/>
<sequence length="129" mass="14064">MMTALENAVAQAIATVDDPCSIAARAPLNVFELGLVRSWDVDEDGDVHVLVSPTNPMCVLIGSITQSIQRRIESVPGVRTVVVDIDGDFLWTHDEMTPEGRAKLEQRRQGSMSQVPVAPRQWEGAGNPK</sequence>
<evidence type="ECO:0000313" key="3">
    <source>
        <dbReference type="EMBL" id="SNR94914.1"/>
    </source>
</evidence>
<dbReference type="InterPro" id="IPR002744">
    <property type="entry name" value="MIP18-like"/>
</dbReference>
<dbReference type="Gene3D" id="3.30.300.130">
    <property type="entry name" value="Fe-S cluster assembly (FSCA)"/>
    <property type="match status" value="1"/>
</dbReference>
<reference evidence="3 4" key="1">
    <citation type="submission" date="2017-06" db="EMBL/GenBank/DDBJ databases">
        <authorList>
            <person name="Kim H.J."/>
            <person name="Triplett B.A."/>
        </authorList>
    </citation>
    <scope>NUCLEOTIDE SEQUENCE [LARGE SCALE GENOMIC DNA]</scope>
    <source>
        <strain evidence="3 4">DSM 45207</strain>
    </source>
</reference>
<dbReference type="EMBL" id="FZNW01000041">
    <property type="protein sequence ID" value="SNR94914.1"/>
    <property type="molecule type" value="Genomic_DNA"/>
</dbReference>
<evidence type="ECO:0000313" key="4">
    <source>
        <dbReference type="Proteomes" id="UP000198348"/>
    </source>
</evidence>
<accession>A0A239AIQ4</accession>
<dbReference type="Proteomes" id="UP000198348">
    <property type="component" value="Unassembled WGS sequence"/>
</dbReference>